<keyword evidence="1" id="KW-1133">Transmembrane helix</keyword>
<dbReference type="Proteomes" id="UP000327118">
    <property type="component" value="Unassembled WGS sequence"/>
</dbReference>
<organism evidence="2 3">
    <name type="scientific">Aspergillus coremiiformis</name>
    <dbReference type="NCBI Taxonomy" id="138285"/>
    <lineage>
        <taxon>Eukaryota</taxon>
        <taxon>Fungi</taxon>
        <taxon>Dikarya</taxon>
        <taxon>Ascomycota</taxon>
        <taxon>Pezizomycotina</taxon>
        <taxon>Eurotiomycetes</taxon>
        <taxon>Eurotiomycetidae</taxon>
        <taxon>Eurotiales</taxon>
        <taxon>Aspergillaceae</taxon>
        <taxon>Aspergillus</taxon>
        <taxon>Aspergillus subgen. Circumdati</taxon>
    </lineage>
</organism>
<evidence type="ECO:0000256" key="1">
    <source>
        <dbReference type="SAM" id="Phobius"/>
    </source>
</evidence>
<accession>A0A5N6ZD13</accession>
<name>A0A5N6ZD13_9EURO</name>
<evidence type="ECO:0000313" key="3">
    <source>
        <dbReference type="Proteomes" id="UP000327118"/>
    </source>
</evidence>
<keyword evidence="1" id="KW-0812">Transmembrane</keyword>
<keyword evidence="1" id="KW-0472">Membrane</keyword>
<sequence>MRVCPYRKRSCYIMDYIICQVMCTTLIPILYHKTYLYNPVRPLLIVPINPYGVTSSNETRSCLFPGVVLYNPKSEMELKPTRLPIGIPRPATPRLLCLVSF</sequence>
<evidence type="ECO:0000313" key="2">
    <source>
        <dbReference type="EMBL" id="KAE8354639.1"/>
    </source>
</evidence>
<dbReference type="EMBL" id="ML739068">
    <property type="protein sequence ID" value="KAE8354639.1"/>
    <property type="molecule type" value="Genomic_DNA"/>
</dbReference>
<keyword evidence="3" id="KW-1185">Reference proteome</keyword>
<proteinExistence type="predicted"/>
<protein>
    <submittedName>
        <fullName evidence="2">Uncharacterized protein</fullName>
    </submittedName>
</protein>
<feature type="transmembrane region" description="Helical" evidence="1">
    <location>
        <begin position="12"/>
        <end position="31"/>
    </location>
</feature>
<dbReference type="AlphaFoldDB" id="A0A5N6ZD13"/>
<reference evidence="3" key="1">
    <citation type="submission" date="2019-04" db="EMBL/GenBank/DDBJ databases">
        <title>Friends and foes A comparative genomics studyof 23 Aspergillus species from section Flavi.</title>
        <authorList>
            <consortium name="DOE Joint Genome Institute"/>
            <person name="Kjaerbolling I."/>
            <person name="Vesth T."/>
            <person name="Frisvad J.C."/>
            <person name="Nybo J.L."/>
            <person name="Theobald S."/>
            <person name="Kildgaard S."/>
            <person name="Isbrandt T."/>
            <person name="Kuo A."/>
            <person name="Sato A."/>
            <person name="Lyhne E.K."/>
            <person name="Kogle M.E."/>
            <person name="Wiebenga A."/>
            <person name="Kun R.S."/>
            <person name="Lubbers R.J."/>
            <person name="Makela M.R."/>
            <person name="Barry K."/>
            <person name="Chovatia M."/>
            <person name="Clum A."/>
            <person name="Daum C."/>
            <person name="Haridas S."/>
            <person name="He G."/>
            <person name="LaButti K."/>
            <person name="Lipzen A."/>
            <person name="Mondo S."/>
            <person name="Riley R."/>
            <person name="Salamov A."/>
            <person name="Simmons B.A."/>
            <person name="Magnuson J.K."/>
            <person name="Henrissat B."/>
            <person name="Mortensen U.H."/>
            <person name="Larsen T.O."/>
            <person name="Devries R.P."/>
            <person name="Grigoriev I.V."/>
            <person name="Machida M."/>
            <person name="Baker S.E."/>
            <person name="Andersen M.R."/>
        </authorList>
    </citation>
    <scope>NUCLEOTIDE SEQUENCE [LARGE SCALE GENOMIC DNA]</scope>
    <source>
        <strain evidence="3">CBS 553.77</strain>
    </source>
</reference>
<gene>
    <name evidence="2" type="ORF">BDV28DRAFT_130552</name>
</gene>